<feature type="domain" description="FHA" evidence="1">
    <location>
        <begin position="7"/>
        <end position="51"/>
    </location>
</feature>
<dbReference type="Pfam" id="PF00498">
    <property type="entry name" value="FHA"/>
    <property type="match status" value="1"/>
</dbReference>
<dbReference type="InterPro" id="IPR000253">
    <property type="entry name" value="FHA_dom"/>
</dbReference>
<dbReference type="Gene3D" id="2.60.200.20">
    <property type="match status" value="1"/>
</dbReference>
<accession>A0A9D4CBL4</accession>
<reference evidence="2" key="2">
    <citation type="submission" date="2020-11" db="EMBL/GenBank/DDBJ databases">
        <authorList>
            <person name="McCartney M.A."/>
            <person name="Auch B."/>
            <person name="Kono T."/>
            <person name="Mallez S."/>
            <person name="Becker A."/>
            <person name="Gohl D.M."/>
            <person name="Silverstein K.A.T."/>
            <person name="Koren S."/>
            <person name="Bechman K.B."/>
            <person name="Herman A."/>
            <person name="Abrahante J.E."/>
            <person name="Garbe J."/>
        </authorList>
    </citation>
    <scope>NUCLEOTIDE SEQUENCE</scope>
    <source>
        <strain evidence="2">Duluth1</strain>
        <tissue evidence="2">Whole animal</tissue>
    </source>
</reference>
<reference evidence="2" key="1">
    <citation type="journal article" date="2019" name="bioRxiv">
        <title>The Genome of the Zebra Mussel, Dreissena polymorpha: A Resource for Invasive Species Research.</title>
        <authorList>
            <person name="McCartney M.A."/>
            <person name="Auch B."/>
            <person name="Kono T."/>
            <person name="Mallez S."/>
            <person name="Zhang Y."/>
            <person name="Obille A."/>
            <person name="Becker A."/>
            <person name="Abrahante J.E."/>
            <person name="Garbe J."/>
            <person name="Badalamenti J.P."/>
            <person name="Herman A."/>
            <person name="Mangelson H."/>
            <person name="Liachko I."/>
            <person name="Sullivan S."/>
            <person name="Sone E.D."/>
            <person name="Koren S."/>
            <person name="Silverstein K.A.T."/>
            <person name="Beckman K.B."/>
            <person name="Gohl D.M."/>
        </authorList>
    </citation>
    <scope>NUCLEOTIDE SEQUENCE</scope>
    <source>
        <strain evidence="2">Duluth1</strain>
        <tissue evidence="2">Whole animal</tissue>
    </source>
</reference>
<evidence type="ECO:0000313" key="3">
    <source>
        <dbReference type="Proteomes" id="UP000828390"/>
    </source>
</evidence>
<protein>
    <recommendedName>
        <fullName evidence="1">FHA domain-containing protein</fullName>
    </recommendedName>
</protein>
<dbReference type="Proteomes" id="UP000828390">
    <property type="component" value="Unassembled WGS sequence"/>
</dbReference>
<evidence type="ECO:0000313" key="2">
    <source>
        <dbReference type="EMBL" id="KAH3720479.1"/>
    </source>
</evidence>
<organism evidence="2 3">
    <name type="scientific">Dreissena polymorpha</name>
    <name type="common">Zebra mussel</name>
    <name type="synonym">Mytilus polymorpha</name>
    <dbReference type="NCBI Taxonomy" id="45954"/>
    <lineage>
        <taxon>Eukaryota</taxon>
        <taxon>Metazoa</taxon>
        <taxon>Spiralia</taxon>
        <taxon>Lophotrochozoa</taxon>
        <taxon>Mollusca</taxon>
        <taxon>Bivalvia</taxon>
        <taxon>Autobranchia</taxon>
        <taxon>Heteroconchia</taxon>
        <taxon>Euheterodonta</taxon>
        <taxon>Imparidentia</taxon>
        <taxon>Neoheterodontei</taxon>
        <taxon>Myida</taxon>
        <taxon>Dreissenoidea</taxon>
        <taxon>Dreissenidae</taxon>
        <taxon>Dreissena</taxon>
    </lineage>
</organism>
<dbReference type="InterPro" id="IPR008984">
    <property type="entry name" value="SMAD_FHA_dom_sf"/>
</dbReference>
<gene>
    <name evidence="2" type="ORF">DPMN_063378</name>
</gene>
<name>A0A9D4CBL4_DREPO</name>
<proteinExistence type="predicted"/>
<comment type="caution">
    <text evidence="2">The sequence shown here is derived from an EMBL/GenBank/DDBJ whole genome shotgun (WGS) entry which is preliminary data.</text>
</comment>
<evidence type="ECO:0000259" key="1">
    <source>
        <dbReference type="Pfam" id="PF00498"/>
    </source>
</evidence>
<sequence length="51" mass="5549">MAQCNFSIAKDHAEVINKKGAVSIKPNPSAKEIMVNGVKIVSETKLSHNDR</sequence>
<dbReference type="EMBL" id="JAIWYP010000013">
    <property type="protein sequence ID" value="KAH3720479.1"/>
    <property type="molecule type" value="Genomic_DNA"/>
</dbReference>
<keyword evidence="3" id="KW-1185">Reference proteome</keyword>
<dbReference type="SUPFAM" id="SSF49879">
    <property type="entry name" value="SMAD/FHA domain"/>
    <property type="match status" value="1"/>
</dbReference>
<dbReference type="AlphaFoldDB" id="A0A9D4CBL4"/>